<dbReference type="AlphaFoldDB" id="A0A5J5F5T2"/>
<protein>
    <recommendedName>
        <fullName evidence="4">F-box domain-containing protein</fullName>
    </recommendedName>
</protein>
<gene>
    <name evidence="2" type="ORF">FN846DRAFT_934960</name>
</gene>
<proteinExistence type="predicted"/>
<feature type="region of interest" description="Disordered" evidence="1">
    <location>
        <begin position="523"/>
        <end position="572"/>
    </location>
</feature>
<dbReference type="InterPro" id="IPR032675">
    <property type="entry name" value="LRR_dom_sf"/>
</dbReference>
<reference evidence="2 3" key="1">
    <citation type="submission" date="2019-09" db="EMBL/GenBank/DDBJ databases">
        <title>Draft genome of the ectomycorrhizal ascomycete Sphaerosporella brunnea.</title>
        <authorList>
            <consortium name="DOE Joint Genome Institute"/>
            <person name="Benucci G.M."/>
            <person name="Marozzi G."/>
            <person name="Antonielli L."/>
            <person name="Sanchez S."/>
            <person name="Marco P."/>
            <person name="Wang X."/>
            <person name="Falini L.B."/>
            <person name="Barry K."/>
            <person name="Haridas S."/>
            <person name="Lipzen A."/>
            <person name="Labutti K."/>
            <person name="Grigoriev I.V."/>
            <person name="Murat C."/>
            <person name="Martin F."/>
            <person name="Albertini E."/>
            <person name="Donnini D."/>
            <person name="Bonito G."/>
        </authorList>
    </citation>
    <scope>NUCLEOTIDE SEQUENCE [LARGE SCALE GENOMIC DNA]</scope>
    <source>
        <strain evidence="2 3">Sb_GMNB300</strain>
    </source>
</reference>
<feature type="region of interest" description="Disordered" evidence="1">
    <location>
        <begin position="464"/>
        <end position="490"/>
    </location>
</feature>
<feature type="region of interest" description="Disordered" evidence="1">
    <location>
        <begin position="1"/>
        <end position="47"/>
    </location>
</feature>
<keyword evidence="3" id="KW-1185">Reference proteome</keyword>
<sequence>METRAAKRRAAPASVSHTSPPSKRLRKPTVMVETAPKTSGSCSASSRTSRSRKKYLSELPYHILLEIFLYASERNFLRHGWPDSAYLLRLATMCRSFYEPAISALYQNPPTEPAVRAHQLRLALRQRPELGRKIKRLFFEVDPLLRLTTSGHGHFDVAEFVRKCTNLKELWVARYVDLPPYRWGTAPSWRYPDALFDALEGLESNPGGGAAAQDPIRLQSWRWNGLFTGGYEPEDITRIYLRKSFQSLKRLSIIYMMDAEGQWAPTLSLLPSLEELELECCDLAAESISGFASTASNVRLRALSFINCSTLESDWLSPLLLSPICSKLERLSVLHCRSCDLSFLPAFFNTPQLRSLSFDGRYFASIESHNDAKPTYSTLLPLSAVPVWPSSLISLKLLNLRKWSADEVEAFLDSLISAAPDLPRMRELSLHCILDDLGWRERARVRDKYERMLLHAFVRPSSVPAATAPTTGPARRVSARTHIPPPSDVFEEENQTYRGFCEPDRVDIKMDNARPTEMHFDEEDFVQGGPVLARTTRGRRGGRGRGRGGSHAGRKSWISSSDEEAEDEDYVD</sequence>
<evidence type="ECO:0008006" key="4">
    <source>
        <dbReference type="Google" id="ProtNLM"/>
    </source>
</evidence>
<organism evidence="2 3">
    <name type="scientific">Sphaerosporella brunnea</name>
    <dbReference type="NCBI Taxonomy" id="1250544"/>
    <lineage>
        <taxon>Eukaryota</taxon>
        <taxon>Fungi</taxon>
        <taxon>Dikarya</taxon>
        <taxon>Ascomycota</taxon>
        <taxon>Pezizomycotina</taxon>
        <taxon>Pezizomycetes</taxon>
        <taxon>Pezizales</taxon>
        <taxon>Pyronemataceae</taxon>
        <taxon>Sphaerosporella</taxon>
    </lineage>
</organism>
<feature type="compositionally biased region" description="Basic residues" evidence="1">
    <location>
        <begin position="1"/>
        <end position="10"/>
    </location>
</feature>
<feature type="compositionally biased region" description="Basic residues" evidence="1">
    <location>
        <begin position="536"/>
        <end position="554"/>
    </location>
</feature>
<evidence type="ECO:0000313" key="3">
    <source>
        <dbReference type="Proteomes" id="UP000326924"/>
    </source>
</evidence>
<name>A0A5J5F5T2_9PEZI</name>
<feature type="compositionally biased region" description="Acidic residues" evidence="1">
    <location>
        <begin position="561"/>
        <end position="572"/>
    </location>
</feature>
<dbReference type="InParanoid" id="A0A5J5F5T2"/>
<dbReference type="OrthoDB" id="5395390at2759"/>
<dbReference type="Gene3D" id="3.80.10.10">
    <property type="entry name" value="Ribonuclease Inhibitor"/>
    <property type="match status" value="1"/>
</dbReference>
<accession>A0A5J5F5T2</accession>
<comment type="caution">
    <text evidence="2">The sequence shown here is derived from an EMBL/GenBank/DDBJ whole genome shotgun (WGS) entry which is preliminary data.</text>
</comment>
<dbReference type="Proteomes" id="UP000326924">
    <property type="component" value="Unassembled WGS sequence"/>
</dbReference>
<dbReference type="EMBL" id="VXIS01000032">
    <property type="protein sequence ID" value="KAA8911785.1"/>
    <property type="molecule type" value="Genomic_DNA"/>
</dbReference>
<dbReference type="SUPFAM" id="SSF52047">
    <property type="entry name" value="RNI-like"/>
    <property type="match status" value="1"/>
</dbReference>
<feature type="compositionally biased region" description="Low complexity" evidence="1">
    <location>
        <begin position="464"/>
        <end position="476"/>
    </location>
</feature>
<evidence type="ECO:0000313" key="2">
    <source>
        <dbReference type="EMBL" id="KAA8911785.1"/>
    </source>
</evidence>
<evidence type="ECO:0000256" key="1">
    <source>
        <dbReference type="SAM" id="MobiDB-lite"/>
    </source>
</evidence>